<accession>A0A1I8NCX2</accession>
<proteinExistence type="predicted"/>
<dbReference type="GO" id="GO:0003677">
    <property type="term" value="F:DNA binding"/>
    <property type="evidence" value="ECO:0007669"/>
    <property type="project" value="UniProtKB-KW"/>
</dbReference>
<name>A0A1I8NCX2_MUSDO</name>
<dbReference type="Pfam" id="PF03221">
    <property type="entry name" value="HTH_Tnp_Tc5"/>
    <property type="match status" value="1"/>
</dbReference>
<dbReference type="SUPFAM" id="SSF46689">
    <property type="entry name" value="Homeodomain-like"/>
    <property type="match status" value="1"/>
</dbReference>
<organism evidence="5">
    <name type="scientific">Musca domestica</name>
    <name type="common">House fly</name>
    <dbReference type="NCBI Taxonomy" id="7370"/>
    <lineage>
        <taxon>Eukaryota</taxon>
        <taxon>Metazoa</taxon>
        <taxon>Ecdysozoa</taxon>
        <taxon>Arthropoda</taxon>
        <taxon>Hexapoda</taxon>
        <taxon>Insecta</taxon>
        <taxon>Pterygota</taxon>
        <taxon>Neoptera</taxon>
        <taxon>Endopterygota</taxon>
        <taxon>Diptera</taxon>
        <taxon>Brachycera</taxon>
        <taxon>Muscomorpha</taxon>
        <taxon>Muscoidea</taxon>
        <taxon>Muscidae</taxon>
        <taxon>Musca</taxon>
    </lineage>
</organism>
<dbReference type="InterPro" id="IPR009057">
    <property type="entry name" value="Homeodomain-like_sf"/>
</dbReference>
<dbReference type="Gene3D" id="1.10.10.60">
    <property type="entry name" value="Homeodomain-like"/>
    <property type="match status" value="1"/>
</dbReference>
<evidence type="ECO:0000256" key="1">
    <source>
        <dbReference type="ARBA" id="ARBA00004123"/>
    </source>
</evidence>
<dbReference type="PROSITE" id="PS51253">
    <property type="entry name" value="HTH_CENPB"/>
    <property type="match status" value="1"/>
</dbReference>
<dbReference type="OrthoDB" id="8043893at2759"/>
<gene>
    <name evidence="5" type="primary">101892446</name>
</gene>
<dbReference type="SMART" id="SM00674">
    <property type="entry name" value="CENPB"/>
    <property type="match status" value="1"/>
</dbReference>
<reference evidence="5" key="1">
    <citation type="submission" date="2020-05" db="UniProtKB">
        <authorList>
            <consortium name="EnsemblMetazoa"/>
        </authorList>
    </citation>
    <scope>IDENTIFICATION</scope>
    <source>
        <strain evidence="5">Aabys</strain>
    </source>
</reference>
<evidence type="ECO:0000313" key="5">
    <source>
        <dbReference type="EnsemblMetazoa" id="MDOA013905-PA"/>
    </source>
</evidence>
<evidence type="ECO:0000256" key="2">
    <source>
        <dbReference type="ARBA" id="ARBA00023125"/>
    </source>
</evidence>
<protein>
    <recommendedName>
        <fullName evidence="4">HTH CENPB-type domain-containing protein</fullName>
    </recommendedName>
</protein>
<dbReference type="AlphaFoldDB" id="A0A1I8NCX2"/>
<dbReference type="KEGG" id="mde:101892446"/>
<feature type="domain" description="HTH CENPB-type" evidence="4">
    <location>
        <begin position="86"/>
        <end position="157"/>
    </location>
</feature>
<dbReference type="VEuPathDB" id="VectorBase:MDOA013905"/>
<dbReference type="GO" id="GO:0005634">
    <property type="term" value="C:nucleus"/>
    <property type="evidence" value="ECO:0007669"/>
    <property type="project" value="UniProtKB-SubCell"/>
</dbReference>
<comment type="subcellular location">
    <subcellularLocation>
        <location evidence="1">Nucleus</location>
    </subcellularLocation>
</comment>
<evidence type="ECO:0000259" key="4">
    <source>
        <dbReference type="PROSITE" id="PS51253"/>
    </source>
</evidence>
<keyword evidence="3" id="KW-0539">Nucleus</keyword>
<evidence type="ECO:0000256" key="3">
    <source>
        <dbReference type="ARBA" id="ARBA00023242"/>
    </source>
</evidence>
<dbReference type="VEuPathDB" id="VectorBase:MDOMA2_003444"/>
<dbReference type="EnsemblMetazoa" id="MDOA013905-RA">
    <property type="protein sequence ID" value="MDOA013905-PA"/>
    <property type="gene ID" value="MDOA013905"/>
</dbReference>
<sequence length="345" mass="39741">MNEVLRPFCSCRKCVDLNVKQRIAIIQEYESSRSKKPSIKSLASKFDCCFSEIKKILLNRASILAAYKTLGGNQRSQIQRRDLADTRALERREKINFLGKAMYEYIQRVLYANYNIDDEKVMQKAWEFKHQIDVDSFEPDQRWLLNFKRIYGIWSFEMGALRKCIRLNGPKEPHLSAINIVEYVRRRMKLSRSNGGSGGGAATSSRNTTYDIVEEHILPDSEIRVPNNNQNQYYPTHNDSLDLLEPIDRSFSEPTIVYENAEDDEPVSNGTQCNITTEDNFEASIPQTALCNTKRTSKLASIESVEEALEHLKLLEEFAMLQDNFRAIGLLTQLEQCFSKQPKTT</sequence>
<dbReference type="InterPro" id="IPR006600">
    <property type="entry name" value="HTH_CenpB_DNA-bd_dom"/>
</dbReference>
<dbReference type="InterPro" id="IPR007889">
    <property type="entry name" value="HTH_Psq"/>
</dbReference>
<keyword evidence="2" id="KW-0238">DNA-binding</keyword>
<dbReference type="RefSeq" id="XP_005183958.2">
    <property type="nucleotide sequence ID" value="XM_005183901.2"/>
</dbReference>
<dbReference type="Pfam" id="PF04218">
    <property type="entry name" value="CENP-B_N"/>
    <property type="match status" value="1"/>
</dbReference>